<name>A0A397TAS4_9GLOM</name>
<sequence length="319" mass="36705">MDDRKNSICLDDSDDEQFHSRFASEKYIISSSSMVTYNEVKQENEKFDNLSPNKRKRLTYNSMSKEINNSSLKLNDHSIASEKFVPQDFVLNNNFFLCDDSILFEDNSFMDDVEFPLNGYISKTEKIDTLEDDFVDIPSYIPSLSIKLKEIVIGNYNNLNPGLLSLNSSANSICIELQANNNLDRIDFHVKGIQYNNVKHNVIQLNLVHDWIKYFFPVREVSSLEEIKIKIDPTGGELRRAGCIKLFLENNVNTRDVNCFEKKFRKMKYVSKPPISPILKWKETKLFGTSTVILGKSNLIPNIISYLICSVSYSVRSAE</sequence>
<keyword evidence="2" id="KW-1185">Reference proteome</keyword>
<comment type="caution">
    <text evidence="1">The sequence shown here is derived from an EMBL/GenBank/DDBJ whole genome shotgun (WGS) entry which is preliminary data.</text>
</comment>
<organism evidence="1 2">
    <name type="scientific">Glomus cerebriforme</name>
    <dbReference type="NCBI Taxonomy" id="658196"/>
    <lineage>
        <taxon>Eukaryota</taxon>
        <taxon>Fungi</taxon>
        <taxon>Fungi incertae sedis</taxon>
        <taxon>Mucoromycota</taxon>
        <taxon>Glomeromycotina</taxon>
        <taxon>Glomeromycetes</taxon>
        <taxon>Glomerales</taxon>
        <taxon>Glomeraceae</taxon>
        <taxon>Glomus</taxon>
    </lineage>
</organism>
<gene>
    <name evidence="1" type="ORF">C1645_803064</name>
</gene>
<reference evidence="1 2" key="1">
    <citation type="submission" date="2018-06" db="EMBL/GenBank/DDBJ databases">
        <title>Comparative genomics reveals the genomic features of Rhizophagus irregularis, R. cerebriforme, R. diaphanum and Gigaspora rosea, and their symbiotic lifestyle signature.</title>
        <authorList>
            <person name="Morin E."/>
            <person name="San Clemente H."/>
            <person name="Chen E.C.H."/>
            <person name="De La Providencia I."/>
            <person name="Hainaut M."/>
            <person name="Kuo A."/>
            <person name="Kohler A."/>
            <person name="Murat C."/>
            <person name="Tang N."/>
            <person name="Roy S."/>
            <person name="Loubradou J."/>
            <person name="Henrissat B."/>
            <person name="Grigoriev I.V."/>
            <person name="Corradi N."/>
            <person name="Roux C."/>
            <person name="Martin F.M."/>
        </authorList>
    </citation>
    <scope>NUCLEOTIDE SEQUENCE [LARGE SCALE GENOMIC DNA]</scope>
    <source>
        <strain evidence="1 2">DAOM 227022</strain>
    </source>
</reference>
<protein>
    <submittedName>
        <fullName evidence="1">Uncharacterized protein</fullName>
    </submittedName>
</protein>
<evidence type="ECO:0000313" key="1">
    <source>
        <dbReference type="EMBL" id="RIA95338.1"/>
    </source>
</evidence>
<accession>A0A397TAS4</accession>
<evidence type="ECO:0000313" key="2">
    <source>
        <dbReference type="Proteomes" id="UP000265703"/>
    </source>
</evidence>
<dbReference type="Proteomes" id="UP000265703">
    <property type="component" value="Unassembled WGS sequence"/>
</dbReference>
<dbReference type="AlphaFoldDB" id="A0A397TAS4"/>
<proteinExistence type="predicted"/>
<dbReference type="OrthoDB" id="2334069at2759"/>
<dbReference type="EMBL" id="QKYT01000063">
    <property type="protein sequence ID" value="RIA95338.1"/>
    <property type="molecule type" value="Genomic_DNA"/>
</dbReference>